<comment type="caution">
    <text evidence="1">The sequence shown here is derived from an EMBL/GenBank/DDBJ whole genome shotgun (WGS) entry which is preliminary data.</text>
</comment>
<accession>A0ABT0IQ79</accession>
<evidence type="ECO:0000313" key="1">
    <source>
        <dbReference type="EMBL" id="MCK8780042.1"/>
    </source>
</evidence>
<name>A0ABT0IQ79_9HYPH</name>
<proteinExistence type="predicted"/>
<dbReference type="EMBL" id="JALPRY010000009">
    <property type="protein sequence ID" value="MCK8780042.1"/>
    <property type="molecule type" value="Genomic_DNA"/>
</dbReference>
<protein>
    <submittedName>
        <fullName evidence="1">Uncharacterized protein</fullName>
    </submittedName>
</protein>
<dbReference type="RefSeq" id="WP_248682738.1">
    <property type="nucleotide sequence ID" value="NZ_JALPRY010000009.1"/>
</dbReference>
<sequence>MRPLLFLIVIGILATPSYGHDPVLLSPNSSEHLFQCGAAFAIMAKVY</sequence>
<evidence type="ECO:0000313" key="2">
    <source>
        <dbReference type="Proteomes" id="UP001202827"/>
    </source>
</evidence>
<dbReference type="Proteomes" id="UP001202827">
    <property type="component" value="Unassembled WGS sequence"/>
</dbReference>
<organism evidence="1 2">
    <name type="scientific">Neorhizobium turbinariae</name>
    <dbReference type="NCBI Taxonomy" id="2937795"/>
    <lineage>
        <taxon>Bacteria</taxon>
        <taxon>Pseudomonadati</taxon>
        <taxon>Pseudomonadota</taxon>
        <taxon>Alphaproteobacteria</taxon>
        <taxon>Hyphomicrobiales</taxon>
        <taxon>Rhizobiaceae</taxon>
        <taxon>Rhizobium/Agrobacterium group</taxon>
        <taxon>Neorhizobium</taxon>
    </lineage>
</organism>
<gene>
    <name evidence="1" type="ORF">M0654_08610</name>
</gene>
<reference evidence="1 2" key="1">
    <citation type="submission" date="2022-04" db="EMBL/GenBank/DDBJ databases">
        <title>Rhizobium coralii sp. nov., isolated from coral Turbinaria peltata.</title>
        <authorList>
            <person name="Sun H."/>
        </authorList>
    </citation>
    <scope>NUCLEOTIDE SEQUENCE [LARGE SCALE GENOMIC DNA]</scope>
    <source>
        <strain evidence="1 2">NTR19</strain>
    </source>
</reference>
<keyword evidence="2" id="KW-1185">Reference proteome</keyword>